<reference evidence="1 2" key="1">
    <citation type="journal article" date="2014" name="Genome Announc.">
        <title>Draft Genome Sequences of Two Vibrionaceae Species, Vibrio ponticus C121 and Photobacterium aphoticum C119, Isolated as Coral Reef Microbiota.</title>
        <authorList>
            <person name="Al-saari N."/>
            <person name="Meirelles P.M."/>
            <person name="Mino S."/>
            <person name="Suda W."/>
            <person name="Oshima K."/>
            <person name="Hattori M."/>
            <person name="Ohkuma M."/>
            <person name="Thompson F.L."/>
            <person name="Gomez-Gil B."/>
            <person name="Sawabe T."/>
            <person name="Sawabe T."/>
        </authorList>
    </citation>
    <scope>NUCLEOTIDE SEQUENCE [LARGE SCALE GENOMIC DNA]</scope>
    <source>
        <strain evidence="1 2">JCM 19237</strain>
    </source>
</reference>
<dbReference type="EMBL" id="BBMN01000003">
    <property type="protein sequence ID" value="GAL04001.1"/>
    <property type="molecule type" value="Genomic_DNA"/>
</dbReference>
<dbReference type="Proteomes" id="UP000029227">
    <property type="component" value="Unassembled WGS sequence"/>
</dbReference>
<dbReference type="GO" id="GO:0004386">
    <property type="term" value="F:helicase activity"/>
    <property type="evidence" value="ECO:0007669"/>
    <property type="project" value="UniProtKB-KW"/>
</dbReference>
<evidence type="ECO:0000313" key="1">
    <source>
        <dbReference type="EMBL" id="GAL04001.1"/>
    </source>
</evidence>
<evidence type="ECO:0000313" key="2">
    <source>
        <dbReference type="Proteomes" id="UP000029227"/>
    </source>
</evidence>
<keyword evidence="1" id="KW-0378">Hydrolase</keyword>
<comment type="caution">
    <text evidence="1">The sequence shown here is derived from an EMBL/GenBank/DDBJ whole genome shotgun (WGS) entry which is preliminary data.</text>
</comment>
<sequence length="145" mass="16573">MIEFLDNDFFARLSLPDEFQLFDRDNRRELRPLMTAIEQSLARTDDPELCLYIPRDTLVDLNEWPLVDALYGWAREQTVKVVLLSTESSALTTPEQISLSWLANHPNIELLQRDDAIKRDMTLCAEILSGNSANRGGTVMNMTLS</sequence>
<dbReference type="STRING" id="754436.JCM19237_2152"/>
<dbReference type="AlphaFoldDB" id="A0A090QM82"/>
<protein>
    <submittedName>
        <fullName evidence="1">DEAD-box helicase-related protein</fullName>
    </submittedName>
</protein>
<name>A0A090QM82_9GAMM</name>
<gene>
    <name evidence="1" type="ORF">JCM19237_2152</name>
</gene>
<keyword evidence="1" id="KW-0547">Nucleotide-binding</keyword>
<proteinExistence type="predicted"/>
<organism evidence="1 2">
    <name type="scientific">Photobacterium aphoticum</name>
    <dbReference type="NCBI Taxonomy" id="754436"/>
    <lineage>
        <taxon>Bacteria</taxon>
        <taxon>Pseudomonadati</taxon>
        <taxon>Pseudomonadota</taxon>
        <taxon>Gammaproteobacteria</taxon>
        <taxon>Vibrionales</taxon>
        <taxon>Vibrionaceae</taxon>
        <taxon>Photobacterium</taxon>
    </lineage>
</organism>
<keyword evidence="1" id="KW-0347">Helicase</keyword>
<accession>A0A090QM82</accession>
<keyword evidence="1" id="KW-0067">ATP-binding</keyword>